<evidence type="ECO:0000313" key="11">
    <source>
        <dbReference type="EMBL" id="ADB95939.1"/>
    </source>
</evidence>
<dbReference type="PANTHER" id="PTHR30625">
    <property type="entry name" value="PROTEIN TOLQ"/>
    <property type="match status" value="1"/>
</dbReference>
<sequence>MNIPDIMEKGGIAMWPLLLLSILALSTIIERSFFWIRFLSKEKQITKIILKTASYDWDAILKTSQNHSKHPICNFLYTPLKLKDPDPEVFHLALESSADDELALMRQGDKLLEGVIALSPLLGLLGTVLGLIGSLGNIQISDLGTSSTRGVTLGIGEALISTAAGLIIAITSLTFYRIFQSLWFNKVRVFIKISSELDLIYQQHWLKINSSDSKNLNENYNE</sequence>
<evidence type="ECO:0000256" key="8">
    <source>
        <dbReference type="RuleBase" id="RU004057"/>
    </source>
</evidence>
<dbReference type="HOGENOM" id="CLU_053325_3_0_3"/>
<protein>
    <submittedName>
        <fullName evidence="11">Ferric siderophore transport system, biopolymer transport protein ExbB</fullName>
    </submittedName>
</protein>
<evidence type="ECO:0000256" key="3">
    <source>
        <dbReference type="ARBA" id="ARBA00022475"/>
    </source>
</evidence>
<keyword evidence="6 9" id="KW-1133">Transmembrane helix</keyword>
<evidence type="ECO:0000256" key="4">
    <source>
        <dbReference type="ARBA" id="ARBA00022692"/>
    </source>
</evidence>
<evidence type="ECO:0000259" key="10">
    <source>
        <dbReference type="Pfam" id="PF01618"/>
    </source>
</evidence>
<dbReference type="GO" id="GO:0005886">
    <property type="term" value="C:plasma membrane"/>
    <property type="evidence" value="ECO:0007669"/>
    <property type="project" value="UniProtKB-SubCell"/>
</dbReference>
<dbReference type="GO" id="GO:0017038">
    <property type="term" value="P:protein import"/>
    <property type="evidence" value="ECO:0007669"/>
    <property type="project" value="TreeGrafter"/>
</dbReference>
<feature type="transmembrane region" description="Helical" evidence="9">
    <location>
        <begin position="158"/>
        <end position="179"/>
    </location>
</feature>
<organism evidence="12">
    <name type="scientific">Atelocyanobacterium thalassa (isolate ALOHA)</name>
    <dbReference type="NCBI Taxonomy" id="1453429"/>
    <lineage>
        <taxon>Bacteria</taxon>
        <taxon>Bacillati</taxon>
        <taxon>Cyanobacteriota</taxon>
        <taxon>Cyanophyceae</taxon>
        <taxon>Oscillatoriophycideae</taxon>
        <taxon>Chroococcales</taxon>
        <taxon>Aphanothecaceae</taxon>
        <taxon>Candidatus Atelocyanobacterium</taxon>
        <taxon>Candidatus Atelocyanobacterium thalassae</taxon>
    </lineage>
</organism>
<dbReference type="AlphaFoldDB" id="D3ER39"/>
<evidence type="ECO:0000256" key="2">
    <source>
        <dbReference type="ARBA" id="ARBA00022448"/>
    </source>
</evidence>
<accession>D3ER39</accession>
<feature type="transmembrane region" description="Helical" evidence="9">
    <location>
        <begin position="12"/>
        <end position="34"/>
    </location>
</feature>
<dbReference type="STRING" id="1453429.UCYN_12730"/>
<reference evidence="11 12" key="1">
    <citation type="journal article" date="2010" name="Nature">
        <title>Metabolic streamlining in an open-ocean nitrogen-fixing cyanobacterium.</title>
        <authorList>
            <person name="Tripp H.J."/>
            <person name="Bench S.R."/>
            <person name="Turk K.A."/>
            <person name="Foster R.A."/>
            <person name="Desany B.A."/>
            <person name="Niazi F."/>
            <person name="Affourtit J.P."/>
            <person name="Zehr J.P."/>
        </authorList>
    </citation>
    <scope>NUCLEOTIDE SEQUENCE [LARGE SCALE GENOMIC DNA]</scope>
    <source>
        <strain evidence="12">ALOHA</strain>
    </source>
</reference>
<comment type="subcellular location">
    <subcellularLocation>
        <location evidence="1">Cell membrane</location>
        <topology evidence="1">Multi-pass membrane protein</topology>
    </subcellularLocation>
    <subcellularLocation>
        <location evidence="8">Membrane</location>
        <topology evidence="8">Multi-pass membrane protein</topology>
    </subcellularLocation>
</comment>
<evidence type="ECO:0000256" key="7">
    <source>
        <dbReference type="ARBA" id="ARBA00023136"/>
    </source>
</evidence>
<dbReference type="Pfam" id="PF01618">
    <property type="entry name" value="MotA_ExbB"/>
    <property type="match status" value="1"/>
</dbReference>
<keyword evidence="3" id="KW-1003">Cell membrane</keyword>
<dbReference type="PANTHER" id="PTHR30625:SF15">
    <property type="entry name" value="BIOPOLYMER TRANSPORT PROTEIN EXBB"/>
    <property type="match status" value="1"/>
</dbReference>
<dbReference type="InterPro" id="IPR050790">
    <property type="entry name" value="ExbB/TolQ_transport"/>
</dbReference>
<keyword evidence="5 8" id="KW-0653">Protein transport</keyword>
<dbReference type="Proteomes" id="UP000001405">
    <property type="component" value="Chromosome"/>
</dbReference>
<dbReference type="KEGG" id="cyu:UCYN_12730"/>
<evidence type="ECO:0000256" key="1">
    <source>
        <dbReference type="ARBA" id="ARBA00004651"/>
    </source>
</evidence>
<keyword evidence="4 9" id="KW-0812">Transmembrane</keyword>
<dbReference type="RefSeq" id="WP_012954626.1">
    <property type="nucleotide sequence ID" value="NC_013771.1"/>
</dbReference>
<proteinExistence type="inferred from homology"/>
<gene>
    <name evidence="11" type="ordered locus">UCYN_12730</name>
</gene>
<dbReference type="InterPro" id="IPR002898">
    <property type="entry name" value="MotA_ExbB_proton_chnl"/>
</dbReference>
<evidence type="ECO:0000313" key="12">
    <source>
        <dbReference type="Proteomes" id="UP000001405"/>
    </source>
</evidence>
<keyword evidence="12" id="KW-1185">Reference proteome</keyword>
<feature type="transmembrane region" description="Helical" evidence="9">
    <location>
        <begin position="115"/>
        <end position="138"/>
    </location>
</feature>
<comment type="similarity">
    <text evidence="8">Belongs to the exbB/tolQ family.</text>
</comment>
<name>D3ER39_ATETH</name>
<dbReference type="OrthoDB" id="9785627at2"/>
<keyword evidence="2 8" id="KW-0813">Transport</keyword>
<feature type="domain" description="MotA/TolQ/ExbB proton channel" evidence="10">
    <location>
        <begin position="69"/>
        <end position="186"/>
    </location>
</feature>
<dbReference type="EMBL" id="CP001842">
    <property type="protein sequence ID" value="ADB95939.1"/>
    <property type="molecule type" value="Genomic_DNA"/>
</dbReference>
<keyword evidence="7 9" id="KW-0472">Membrane</keyword>
<evidence type="ECO:0000256" key="5">
    <source>
        <dbReference type="ARBA" id="ARBA00022927"/>
    </source>
</evidence>
<dbReference type="PATRIC" id="fig|713887.8.peg.1201"/>
<evidence type="ECO:0000256" key="9">
    <source>
        <dbReference type="SAM" id="Phobius"/>
    </source>
</evidence>
<evidence type="ECO:0000256" key="6">
    <source>
        <dbReference type="ARBA" id="ARBA00022989"/>
    </source>
</evidence>